<gene>
    <name evidence="3" type="ORF">FH607_021855</name>
</gene>
<dbReference type="GO" id="GO:0008757">
    <property type="term" value="F:S-adenosylmethionine-dependent methyltransferase activity"/>
    <property type="evidence" value="ECO:0007669"/>
    <property type="project" value="InterPro"/>
</dbReference>
<dbReference type="OrthoDB" id="3636702at2"/>
<dbReference type="Pfam" id="PF08241">
    <property type="entry name" value="Methyltransf_11"/>
    <property type="match status" value="1"/>
</dbReference>
<accession>A0A5N6A117</accession>
<dbReference type="CDD" id="cd02440">
    <property type="entry name" value="AdoMet_MTases"/>
    <property type="match status" value="1"/>
</dbReference>
<sequence length="278" mass="29229">MNDTTDAHAPNPHAPDDHAPTTNDRQARPAAPTLLARLDAADRLPGAAELRARSYALLAPDRQRAAATVVDVGCGGGRAVAELGERGVPAIGVDPDERMIAAARARFPGADLRVGDAYALPLPDRSAGGYRAEKVFHELAEPERALAEARRVLAPGGRIVLLGQDWDTFVIDADDPALTRTLVHARADQVTAPRAARRSRALLLDAGFADVRLDVRTLVLTGPDALPVLLPLARAAAGAGAVTAEQADAWAADQRRRAERDRLLLALPILVASGTAPA</sequence>
<dbReference type="Gene3D" id="3.40.50.150">
    <property type="entry name" value="Vaccinia Virus protein VP39"/>
    <property type="match status" value="1"/>
</dbReference>
<dbReference type="SUPFAM" id="SSF53335">
    <property type="entry name" value="S-adenosyl-L-methionine-dependent methyltransferases"/>
    <property type="match status" value="1"/>
</dbReference>
<dbReference type="EMBL" id="VDLY02000015">
    <property type="protein sequence ID" value="KAB8162145.1"/>
    <property type="molecule type" value="Genomic_DNA"/>
</dbReference>
<keyword evidence="3" id="KW-0808">Transferase</keyword>
<dbReference type="AlphaFoldDB" id="A0A5N6A117"/>
<dbReference type="InterPro" id="IPR029063">
    <property type="entry name" value="SAM-dependent_MTases_sf"/>
</dbReference>
<dbReference type="InterPro" id="IPR013216">
    <property type="entry name" value="Methyltransf_11"/>
</dbReference>
<dbReference type="Proteomes" id="UP000314251">
    <property type="component" value="Unassembled WGS sequence"/>
</dbReference>
<comment type="caution">
    <text evidence="3">The sequence shown here is derived from an EMBL/GenBank/DDBJ whole genome shotgun (WGS) entry which is preliminary data.</text>
</comment>
<name>A0A5N6A117_9ACTN</name>
<feature type="domain" description="Methyltransferase type 11" evidence="2">
    <location>
        <begin position="70"/>
        <end position="161"/>
    </location>
</feature>
<evidence type="ECO:0000259" key="2">
    <source>
        <dbReference type="Pfam" id="PF08241"/>
    </source>
</evidence>
<keyword evidence="4" id="KW-1185">Reference proteome</keyword>
<dbReference type="RefSeq" id="WP_139671249.1">
    <property type="nucleotide sequence ID" value="NZ_VDLY02000015.1"/>
</dbReference>
<organism evidence="3 4">
    <name type="scientific">Streptomyces mimosae</name>
    <dbReference type="NCBI Taxonomy" id="2586635"/>
    <lineage>
        <taxon>Bacteria</taxon>
        <taxon>Bacillati</taxon>
        <taxon>Actinomycetota</taxon>
        <taxon>Actinomycetes</taxon>
        <taxon>Kitasatosporales</taxon>
        <taxon>Streptomycetaceae</taxon>
        <taxon>Streptomyces</taxon>
    </lineage>
</organism>
<proteinExistence type="predicted"/>
<protein>
    <submittedName>
        <fullName evidence="3">Methyltransferase domain-containing protein</fullName>
    </submittedName>
</protein>
<dbReference type="PANTHER" id="PTHR43591">
    <property type="entry name" value="METHYLTRANSFERASE"/>
    <property type="match status" value="1"/>
</dbReference>
<feature type="region of interest" description="Disordered" evidence="1">
    <location>
        <begin position="1"/>
        <end position="26"/>
    </location>
</feature>
<evidence type="ECO:0000313" key="4">
    <source>
        <dbReference type="Proteomes" id="UP000314251"/>
    </source>
</evidence>
<reference evidence="3" key="1">
    <citation type="submission" date="2019-10" db="EMBL/GenBank/DDBJ databases">
        <title>Nonomuraea sp. nov., isolated from Phyllanthus amarus.</title>
        <authorList>
            <person name="Klykleung N."/>
            <person name="Tanasupawat S."/>
        </authorList>
    </citation>
    <scope>NUCLEOTIDE SEQUENCE [LARGE SCALE GENOMIC DNA]</scope>
    <source>
        <strain evidence="3">3MP-10</strain>
    </source>
</reference>
<evidence type="ECO:0000256" key="1">
    <source>
        <dbReference type="SAM" id="MobiDB-lite"/>
    </source>
</evidence>
<evidence type="ECO:0000313" key="3">
    <source>
        <dbReference type="EMBL" id="KAB8162145.1"/>
    </source>
</evidence>
<dbReference type="GO" id="GO:0032259">
    <property type="term" value="P:methylation"/>
    <property type="evidence" value="ECO:0007669"/>
    <property type="project" value="UniProtKB-KW"/>
</dbReference>
<keyword evidence="3" id="KW-0489">Methyltransferase</keyword>